<feature type="region of interest" description="Disordered" evidence="5">
    <location>
        <begin position="145"/>
        <end position="193"/>
    </location>
</feature>
<dbReference type="OrthoDB" id="2527451at2759"/>
<proteinExistence type="predicted"/>
<evidence type="ECO:0000256" key="5">
    <source>
        <dbReference type="SAM" id="MobiDB-lite"/>
    </source>
</evidence>
<dbReference type="InterPro" id="IPR002778">
    <property type="entry name" value="Signal_recog_particle_SRP19"/>
</dbReference>
<dbReference type="Proteomes" id="UP000008837">
    <property type="component" value="Unassembled WGS sequence"/>
</dbReference>
<dbReference type="AlphaFoldDB" id="A8Q8W8"/>
<dbReference type="STRING" id="425265.A8Q8W8"/>
<dbReference type="PANTHER" id="PTHR17453">
    <property type="entry name" value="SIGNAL RECOGNITION PARTICLE 19 KD PROTEIN"/>
    <property type="match status" value="1"/>
</dbReference>
<dbReference type="GO" id="GO:0006617">
    <property type="term" value="P:SRP-dependent cotranslational protein targeting to membrane, signal sequence recognition"/>
    <property type="evidence" value="ECO:0007669"/>
    <property type="project" value="TreeGrafter"/>
</dbReference>
<evidence type="ECO:0000313" key="6">
    <source>
        <dbReference type="EMBL" id="EDP42106.1"/>
    </source>
</evidence>
<protein>
    <recommendedName>
        <fullName evidence="8">Signal recognition particle SRP19 subunit</fullName>
    </recommendedName>
</protein>
<dbReference type="Pfam" id="PF01922">
    <property type="entry name" value="SRP19"/>
    <property type="match status" value="1"/>
</dbReference>
<dbReference type="InParanoid" id="A8Q8W8"/>
<evidence type="ECO:0000313" key="7">
    <source>
        <dbReference type="Proteomes" id="UP000008837"/>
    </source>
</evidence>
<dbReference type="RefSeq" id="XP_001729320.1">
    <property type="nucleotide sequence ID" value="XM_001729268.1"/>
</dbReference>
<reference evidence="6 7" key="1">
    <citation type="journal article" date="2007" name="Proc. Natl. Acad. Sci. U.S.A.">
        <title>Dandruff-associated Malassezia genomes reveal convergent and divergent virulence traits shared with plant and human fungal pathogens.</title>
        <authorList>
            <person name="Xu J."/>
            <person name="Saunders C.W."/>
            <person name="Hu P."/>
            <person name="Grant R.A."/>
            <person name="Boekhout T."/>
            <person name="Kuramae E.E."/>
            <person name="Kronstad J.W."/>
            <person name="Deangelis Y.M."/>
            <person name="Reeder N.L."/>
            <person name="Johnstone K.R."/>
            <person name="Leland M."/>
            <person name="Fieno A.M."/>
            <person name="Begley W.M."/>
            <person name="Sun Y."/>
            <person name="Lacey M.P."/>
            <person name="Chaudhary T."/>
            <person name="Keough T."/>
            <person name="Chu L."/>
            <person name="Sears R."/>
            <person name="Yuan B."/>
            <person name="Dawson T.L.Jr."/>
        </authorList>
    </citation>
    <scope>NUCLEOTIDE SEQUENCE [LARGE SCALE GENOMIC DNA]</scope>
    <source>
        <strain evidence="7">ATCC MYA-4612 / CBS 7966</strain>
    </source>
</reference>
<dbReference type="Gene3D" id="3.30.56.30">
    <property type="entry name" value="Signal recognition particle, SRP19-like subunit"/>
    <property type="match status" value="1"/>
</dbReference>
<feature type="compositionally biased region" description="Polar residues" evidence="5">
    <location>
        <begin position="164"/>
        <end position="173"/>
    </location>
</feature>
<dbReference type="KEGG" id="mgl:MGL_3355"/>
<evidence type="ECO:0008006" key="8">
    <source>
        <dbReference type="Google" id="ProtNLM"/>
    </source>
</evidence>
<organism evidence="6 7">
    <name type="scientific">Malassezia globosa (strain ATCC MYA-4612 / CBS 7966)</name>
    <name type="common">Dandruff-associated fungus</name>
    <dbReference type="NCBI Taxonomy" id="425265"/>
    <lineage>
        <taxon>Eukaryota</taxon>
        <taxon>Fungi</taxon>
        <taxon>Dikarya</taxon>
        <taxon>Basidiomycota</taxon>
        <taxon>Ustilaginomycotina</taxon>
        <taxon>Malasseziomycetes</taxon>
        <taxon>Malasseziales</taxon>
        <taxon>Malasseziaceae</taxon>
        <taxon>Malassezia</taxon>
    </lineage>
</organism>
<dbReference type="SUPFAM" id="SSF69695">
    <property type="entry name" value="SRP19"/>
    <property type="match status" value="1"/>
</dbReference>
<name>A8Q8W8_MALGO</name>
<keyword evidence="4" id="KW-0687">Ribonucleoprotein</keyword>
<feature type="region of interest" description="Disordered" evidence="5">
    <location>
        <begin position="45"/>
        <end position="65"/>
    </location>
</feature>
<dbReference type="PANTHER" id="PTHR17453:SF0">
    <property type="entry name" value="SIGNAL RECOGNITION PARTICLE 19 KDA PROTEIN"/>
    <property type="match status" value="1"/>
</dbReference>
<comment type="subcellular location">
    <subcellularLocation>
        <location evidence="1">Cytoplasm</location>
    </subcellularLocation>
</comment>
<keyword evidence="2" id="KW-0963">Cytoplasm</keyword>
<keyword evidence="7" id="KW-1185">Reference proteome</keyword>
<evidence type="ECO:0000256" key="3">
    <source>
        <dbReference type="ARBA" id="ARBA00023135"/>
    </source>
</evidence>
<feature type="compositionally biased region" description="Basic residues" evidence="5">
    <location>
        <begin position="182"/>
        <end position="193"/>
    </location>
</feature>
<dbReference type="GO" id="GO:0005786">
    <property type="term" value="C:signal recognition particle, endoplasmic reticulum targeting"/>
    <property type="evidence" value="ECO:0007669"/>
    <property type="project" value="UniProtKB-KW"/>
</dbReference>
<accession>A8Q8W8</accession>
<dbReference type="EMBL" id="AAYY01000013">
    <property type="protein sequence ID" value="EDP42106.1"/>
    <property type="molecule type" value="Genomic_DNA"/>
</dbReference>
<dbReference type="InterPro" id="IPR036521">
    <property type="entry name" value="SRP19-like_sf"/>
</dbReference>
<evidence type="ECO:0000256" key="1">
    <source>
        <dbReference type="ARBA" id="ARBA00004496"/>
    </source>
</evidence>
<evidence type="ECO:0000256" key="4">
    <source>
        <dbReference type="ARBA" id="ARBA00023274"/>
    </source>
</evidence>
<sequence length="193" mass="22091">MANYEFDDDTEFDLPESPAPINATNGIPPDQMKMMQSMMQQMNGLQSVSSTSSTPTESHVALDGQEDGPHKNWTCVYPIYLDAKRRYRHGCRRVPYEKALLFPNSQLIANAARKLQLEYMHEPYRKHPQDWENPGRVKVHLFDDHGAPIRPEFPTNDDEDGNDAASSSSQPPVNRQFPALGRRQRKRVVRIGR</sequence>
<dbReference type="GeneID" id="5853627"/>
<comment type="caution">
    <text evidence="6">The sequence shown here is derived from an EMBL/GenBank/DDBJ whole genome shotgun (WGS) entry which is preliminary data.</text>
</comment>
<feature type="compositionally biased region" description="Acidic residues" evidence="5">
    <location>
        <begin position="1"/>
        <end position="14"/>
    </location>
</feature>
<gene>
    <name evidence="6" type="ORF">MGL_3355</name>
</gene>
<dbReference type="VEuPathDB" id="FungiDB:MGL_3355"/>
<feature type="region of interest" description="Disordered" evidence="5">
    <location>
        <begin position="1"/>
        <end position="26"/>
    </location>
</feature>
<feature type="compositionally biased region" description="Low complexity" evidence="5">
    <location>
        <begin position="45"/>
        <end position="58"/>
    </location>
</feature>
<evidence type="ECO:0000256" key="2">
    <source>
        <dbReference type="ARBA" id="ARBA00022490"/>
    </source>
</evidence>
<keyword evidence="3" id="KW-0733">Signal recognition particle</keyword>
<dbReference type="GO" id="GO:0008312">
    <property type="term" value="F:7S RNA binding"/>
    <property type="evidence" value="ECO:0007669"/>
    <property type="project" value="InterPro"/>
</dbReference>